<dbReference type="InParanoid" id="A0A4Q1BNA9"/>
<comment type="caution">
    <text evidence="1">The sequence shown here is derived from an EMBL/GenBank/DDBJ whole genome shotgun (WGS) entry which is preliminary data.</text>
</comment>
<evidence type="ECO:0000313" key="2">
    <source>
        <dbReference type="Proteomes" id="UP000289152"/>
    </source>
</evidence>
<keyword evidence="2" id="KW-1185">Reference proteome</keyword>
<dbReference type="Proteomes" id="UP000289152">
    <property type="component" value="Unassembled WGS sequence"/>
</dbReference>
<sequence length="131" mass="15153">MFFTPPISTNFQRELTIRTGTLRQQNRNYRRCQRQTLDEAEATVDALIEIVETEDLEEGCSMSLIFTSRKSLEVLMKGANRSSTSDKTRSRPIDPFIRYIRTIVSRIVISHISLETLVKGSLIPDLRRETF</sequence>
<accession>A0A4Q1BNA9</accession>
<proteinExistence type="predicted"/>
<name>A0A4Q1BNA9_TREME</name>
<organism evidence="1 2">
    <name type="scientific">Tremella mesenterica</name>
    <name type="common">Jelly fungus</name>
    <dbReference type="NCBI Taxonomy" id="5217"/>
    <lineage>
        <taxon>Eukaryota</taxon>
        <taxon>Fungi</taxon>
        <taxon>Dikarya</taxon>
        <taxon>Basidiomycota</taxon>
        <taxon>Agaricomycotina</taxon>
        <taxon>Tremellomycetes</taxon>
        <taxon>Tremellales</taxon>
        <taxon>Tremellaceae</taxon>
        <taxon>Tremella</taxon>
    </lineage>
</organism>
<dbReference type="EMBL" id="SDIL01000033">
    <property type="protein sequence ID" value="RXK39341.1"/>
    <property type="molecule type" value="Genomic_DNA"/>
</dbReference>
<dbReference type="AlphaFoldDB" id="A0A4Q1BNA9"/>
<reference evidence="1 2" key="1">
    <citation type="submission" date="2016-06" db="EMBL/GenBank/DDBJ databases">
        <title>Evolution of pathogenesis and genome organization in the Tremellales.</title>
        <authorList>
            <person name="Cuomo C."/>
            <person name="Litvintseva A."/>
            <person name="Heitman J."/>
            <person name="Chen Y."/>
            <person name="Sun S."/>
            <person name="Springer D."/>
            <person name="Dromer F."/>
            <person name="Young S."/>
            <person name="Zeng Q."/>
            <person name="Chapman S."/>
            <person name="Gujja S."/>
            <person name="Saif S."/>
            <person name="Birren B."/>
        </authorList>
    </citation>
    <scope>NUCLEOTIDE SEQUENCE [LARGE SCALE GENOMIC DNA]</scope>
    <source>
        <strain evidence="1 2">ATCC 28783</strain>
    </source>
</reference>
<evidence type="ECO:0000313" key="1">
    <source>
        <dbReference type="EMBL" id="RXK39341.1"/>
    </source>
</evidence>
<protein>
    <submittedName>
        <fullName evidence="1">Uncharacterized protein</fullName>
    </submittedName>
</protein>
<gene>
    <name evidence="1" type="ORF">M231_03420</name>
</gene>